<dbReference type="InterPro" id="IPR013342">
    <property type="entry name" value="Mandelate_racemase_C"/>
</dbReference>
<dbReference type="SFLD" id="SFLDG00180">
    <property type="entry name" value="muconate_cycloisomerase"/>
    <property type="match status" value="1"/>
</dbReference>
<dbReference type="EC" id="5.1.1.-" evidence="5"/>
<reference evidence="5 6" key="1">
    <citation type="submission" date="2019-02" db="EMBL/GenBank/DDBJ databases">
        <title>Deep-cultivation of Planctomycetes and their phenomic and genomic characterization uncovers novel biology.</title>
        <authorList>
            <person name="Wiegand S."/>
            <person name="Jogler M."/>
            <person name="Boedeker C."/>
            <person name="Pinto D."/>
            <person name="Vollmers J."/>
            <person name="Rivas-Marin E."/>
            <person name="Kohn T."/>
            <person name="Peeters S.H."/>
            <person name="Heuer A."/>
            <person name="Rast P."/>
            <person name="Oberbeckmann S."/>
            <person name="Bunk B."/>
            <person name="Jeske O."/>
            <person name="Meyerdierks A."/>
            <person name="Storesund J.E."/>
            <person name="Kallscheuer N."/>
            <person name="Luecker S."/>
            <person name="Lage O.M."/>
            <person name="Pohl T."/>
            <person name="Merkel B.J."/>
            <person name="Hornburger P."/>
            <person name="Mueller R.-W."/>
            <person name="Bruemmer F."/>
            <person name="Labrenz M."/>
            <person name="Spormann A.M."/>
            <person name="Op den Camp H."/>
            <person name="Overmann J."/>
            <person name="Amann R."/>
            <person name="Jetten M.S.M."/>
            <person name="Mascher T."/>
            <person name="Medema M.H."/>
            <person name="Devos D.P."/>
            <person name="Kaster A.-K."/>
            <person name="Ovreas L."/>
            <person name="Rohde M."/>
            <person name="Galperin M.Y."/>
            <person name="Jogler C."/>
        </authorList>
    </citation>
    <scope>NUCLEOTIDE SEQUENCE [LARGE SCALE GENOMIC DNA]</scope>
    <source>
        <strain evidence="5 6">Pan161</strain>
    </source>
</reference>
<dbReference type="SFLD" id="SFLDS00001">
    <property type="entry name" value="Enolase"/>
    <property type="match status" value="1"/>
</dbReference>
<dbReference type="AlphaFoldDB" id="A0A517V792"/>
<proteinExistence type="inferred from homology"/>
<dbReference type="Pfam" id="PF13378">
    <property type="entry name" value="MR_MLE_C"/>
    <property type="match status" value="1"/>
</dbReference>
<name>A0A517V792_9PLAN</name>
<sequence>MRITRLDAYQIAVPLRRKISHASFSRSESTSIIVKCELEDGTTGWGESVPRPYVTGESAETVLAQYEATDFRSLVEHNLETIENVVQICSDLKLAGLTEAPVEYQERGCFGNAARCAIELSLLDATARQWNMSLSELIPLLPGAAELSESQKSVQYSAVLTSMKPVKQTVLALLYRLTGFQNCKVKVGLPDIDDFALLRKIRRLTGRKMGLRLDANEAWSRHFLEEHTSEINALGIQSIEQPVSHKDLETLHQIRGQLATQIMLDESLCSDRDAELAIAEGYCDAFNLRISKLGGLIPTVKLAQMARQAGIRFQLGCQVGETGILSAAGRHFATSIQGIDFLEGSFDRYLLKQNIILEDLSFQWGGQAPALNGPGLGITVDKQLILGLKEREMTLI</sequence>
<dbReference type="OrthoDB" id="9775391at2"/>
<dbReference type="InterPro" id="IPR029065">
    <property type="entry name" value="Enolase_C-like"/>
</dbReference>
<dbReference type="GO" id="GO:0006518">
    <property type="term" value="P:peptide metabolic process"/>
    <property type="evidence" value="ECO:0007669"/>
    <property type="project" value="UniProtKB-ARBA"/>
</dbReference>
<dbReference type="Gene3D" id="3.20.20.120">
    <property type="entry name" value="Enolase-like C-terminal domain"/>
    <property type="match status" value="1"/>
</dbReference>
<comment type="similarity">
    <text evidence="1">Belongs to the mandelate racemase/muconate lactonizing enzyme family.</text>
</comment>
<dbReference type="PANTHER" id="PTHR48073">
    <property type="entry name" value="O-SUCCINYLBENZOATE SYNTHASE-RELATED"/>
    <property type="match status" value="1"/>
</dbReference>
<evidence type="ECO:0000259" key="4">
    <source>
        <dbReference type="SMART" id="SM00922"/>
    </source>
</evidence>
<dbReference type="GO" id="GO:0016854">
    <property type="term" value="F:racemase and epimerase activity"/>
    <property type="evidence" value="ECO:0007669"/>
    <property type="project" value="UniProtKB-ARBA"/>
</dbReference>
<dbReference type="SMART" id="SM00922">
    <property type="entry name" value="MR_MLE"/>
    <property type="match status" value="1"/>
</dbReference>
<evidence type="ECO:0000313" key="6">
    <source>
        <dbReference type="Proteomes" id="UP000316855"/>
    </source>
</evidence>
<dbReference type="GO" id="GO:0046872">
    <property type="term" value="F:metal ion binding"/>
    <property type="evidence" value="ECO:0007669"/>
    <property type="project" value="UniProtKB-KW"/>
</dbReference>
<accession>A0A517V792</accession>
<keyword evidence="6" id="KW-1185">Reference proteome</keyword>
<protein>
    <submittedName>
        <fullName evidence="5">L-Ala-D/L-Glu epimerase</fullName>
        <ecNumber evidence="5">5.1.1.-</ecNumber>
    </submittedName>
</protein>
<dbReference type="Proteomes" id="UP000316855">
    <property type="component" value="Chromosome"/>
</dbReference>
<dbReference type="InterPro" id="IPR013341">
    <property type="entry name" value="Mandelate_racemase_N_dom"/>
</dbReference>
<dbReference type="KEGG" id="gax:Pan161_04730"/>
<evidence type="ECO:0000313" key="5">
    <source>
        <dbReference type="EMBL" id="QDT88854.1"/>
    </source>
</evidence>
<keyword evidence="2" id="KW-0479">Metal-binding</keyword>
<dbReference type="Pfam" id="PF02746">
    <property type="entry name" value="MR_MLE_N"/>
    <property type="match status" value="1"/>
</dbReference>
<dbReference type="PANTHER" id="PTHR48073:SF2">
    <property type="entry name" value="O-SUCCINYLBENZOATE SYNTHASE"/>
    <property type="match status" value="1"/>
</dbReference>
<organism evidence="5 6">
    <name type="scientific">Gimesia algae</name>
    <dbReference type="NCBI Taxonomy" id="2527971"/>
    <lineage>
        <taxon>Bacteria</taxon>
        <taxon>Pseudomonadati</taxon>
        <taxon>Planctomycetota</taxon>
        <taxon>Planctomycetia</taxon>
        <taxon>Planctomycetales</taxon>
        <taxon>Planctomycetaceae</taxon>
        <taxon>Gimesia</taxon>
    </lineage>
</organism>
<dbReference type="InterPro" id="IPR018110">
    <property type="entry name" value="Mandel_Rmase/mucon_lact_enz_CS"/>
</dbReference>
<dbReference type="SUPFAM" id="SSF54826">
    <property type="entry name" value="Enolase N-terminal domain-like"/>
    <property type="match status" value="1"/>
</dbReference>
<gene>
    <name evidence="5" type="primary">ykfB_1</name>
    <name evidence="5" type="ORF">Pan161_04730</name>
</gene>
<evidence type="ECO:0000256" key="1">
    <source>
        <dbReference type="ARBA" id="ARBA00008031"/>
    </source>
</evidence>
<feature type="domain" description="Mandelate racemase/muconate lactonizing enzyme C-terminal" evidence="4">
    <location>
        <begin position="166"/>
        <end position="261"/>
    </location>
</feature>
<dbReference type="InterPro" id="IPR036849">
    <property type="entry name" value="Enolase-like_C_sf"/>
</dbReference>
<dbReference type="SUPFAM" id="SSF51604">
    <property type="entry name" value="Enolase C-terminal domain-like"/>
    <property type="match status" value="1"/>
</dbReference>
<dbReference type="Gene3D" id="3.30.390.10">
    <property type="entry name" value="Enolase-like, N-terminal domain"/>
    <property type="match status" value="1"/>
</dbReference>
<dbReference type="GO" id="GO:0009063">
    <property type="term" value="P:amino acid catabolic process"/>
    <property type="evidence" value="ECO:0007669"/>
    <property type="project" value="InterPro"/>
</dbReference>
<evidence type="ECO:0000256" key="3">
    <source>
        <dbReference type="ARBA" id="ARBA00023235"/>
    </source>
</evidence>
<dbReference type="PROSITE" id="PS00909">
    <property type="entry name" value="MR_MLE_2"/>
    <property type="match status" value="1"/>
</dbReference>
<dbReference type="InterPro" id="IPR029017">
    <property type="entry name" value="Enolase-like_N"/>
</dbReference>
<keyword evidence="3 5" id="KW-0413">Isomerase</keyword>
<dbReference type="EMBL" id="CP036343">
    <property type="protein sequence ID" value="QDT88854.1"/>
    <property type="molecule type" value="Genomic_DNA"/>
</dbReference>
<evidence type="ECO:0000256" key="2">
    <source>
        <dbReference type="ARBA" id="ARBA00022723"/>
    </source>
</evidence>
<dbReference type="RefSeq" id="WP_145223981.1">
    <property type="nucleotide sequence ID" value="NZ_CP036343.1"/>
</dbReference>